<dbReference type="Pfam" id="PF21349">
    <property type="entry name" value="RUBY_RBDX"/>
    <property type="match status" value="1"/>
</dbReference>
<sequence>MFEGQYIIPNGMAYNSYIVFDEKIAVIDSIDKSKTSEWLGNIRELLGDRAPDYLIIQHMEPDHSASIGAFVNEYPDTTLVGNKKTFKMIEQFFPHMKLENCREVENGDELMLGTRKLSFLFAPMVHWPEVMMTYDAFDRILFSADAFGKFGALDVEEDWACEARRYYIGIVGKYGAQVQAVLKELAKLSVEIICPLHGPVLKDDLEYYIDLYDTWSSYRPESAGVCICYTSVYGNTKKAVEILADELSEKGVTVAVNDLARCDMAEAVEDAFRYDRLVLATTTYNGDVFPFMKHFIEALTERNFQNRFVAFIENGSWGPTAMRTMKGMLEKSKELIFADNSVTIRSALNDESEAKVKALAEELFSCRKSDEEETAEADSQEKESEKKKGFVCDICGYVYEGDELPEDFVCPICKVGADQFSPL</sequence>
<dbReference type="SMART" id="SM00849">
    <property type="entry name" value="Lactamase_B"/>
    <property type="match status" value="1"/>
</dbReference>
<protein>
    <submittedName>
        <fullName evidence="5">Flavodoxin domain-containing protein</fullName>
    </submittedName>
</protein>
<evidence type="ECO:0000256" key="1">
    <source>
        <dbReference type="ARBA" id="ARBA00001965"/>
    </source>
</evidence>
<name>A0A9D1KUE6_9FIRM</name>
<evidence type="ECO:0000259" key="4">
    <source>
        <dbReference type="PROSITE" id="PS50903"/>
    </source>
</evidence>
<dbReference type="GO" id="GO:0005506">
    <property type="term" value="F:iron ion binding"/>
    <property type="evidence" value="ECO:0007669"/>
    <property type="project" value="InterPro"/>
</dbReference>
<dbReference type="Gene3D" id="2.20.28.10">
    <property type="match status" value="1"/>
</dbReference>
<proteinExistence type="inferred from homology"/>
<dbReference type="PANTHER" id="PTHR43717:SF1">
    <property type="entry name" value="ANAEROBIC NITRIC OXIDE REDUCTASE FLAVORUBREDOXIN"/>
    <property type="match status" value="1"/>
</dbReference>
<dbReference type="PROSITE" id="PS50903">
    <property type="entry name" value="RUBREDOXIN_LIKE"/>
    <property type="match status" value="1"/>
</dbReference>
<organism evidence="5 6">
    <name type="scientific">Candidatus Allocopromorpha excrementavium</name>
    <dbReference type="NCBI Taxonomy" id="2840741"/>
    <lineage>
        <taxon>Bacteria</taxon>
        <taxon>Bacillati</taxon>
        <taxon>Bacillota</taxon>
        <taxon>Clostridia</taxon>
        <taxon>Eubacteriales</taxon>
        <taxon>Eubacteriaceae</taxon>
        <taxon>Eubacteriaceae incertae sedis</taxon>
        <taxon>Candidatus Allocopromorpha</taxon>
    </lineage>
</organism>
<dbReference type="InterPro" id="IPR024934">
    <property type="entry name" value="Rubredoxin-like_dom"/>
</dbReference>
<dbReference type="InterPro" id="IPR036866">
    <property type="entry name" value="RibonucZ/Hydroxyglut_hydro"/>
</dbReference>
<dbReference type="SUPFAM" id="SSF56281">
    <property type="entry name" value="Metallo-hydrolase/oxidoreductase"/>
    <property type="match status" value="1"/>
</dbReference>
<dbReference type="EMBL" id="DVLX01000020">
    <property type="protein sequence ID" value="HIT98913.1"/>
    <property type="molecule type" value="Genomic_DNA"/>
</dbReference>
<dbReference type="InterPro" id="IPR026816">
    <property type="entry name" value="Flavodoxin_dom"/>
</dbReference>
<dbReference type="Gene3D" id="3.40.50.360">
    <property type="match status" value="1"/>
</dbReference>
<dbReference type="InterPro" id="IPR045761">
    <property type="entry name" value="ODP_dom"/>
</dbReference>
<accession>A0A9D1KUE6</accession>
<feature type="domain" description="Flavodoxin-like" evidence="3">
    <location>
        <begin position="225"/>
        <end position="364"/>
    </location>
</feature>
<dbReference type="InterPro" id="IPR048574">
    <property type="entry name" value="RUBY_RBDX"/>
</dbReference>
<evidence type="ECO:0000259" key="3">
    <source>
        <dbReference type="PROSITE" id="PS50902"/>
    </source>
</evidence>
<reference evidence="5" key="2">
    <citation type="journal article" date="2021" name="PeerJ">
        <title>Extensive microbial diversity within the chicken gut microbiome revealed by metagenomics and culture.</title>
        <authorList>
            <person name="Gilroy R."/>
            <person name="Ravi A."/>
            <person name="Getino M."/>
            <person name="Pursley I."/>
            <person name="Horton D.L."/>
            <person name="Alikhan N.F."/>
            <person name="Baker D."/>
            <person name="Gharbi K."/>
            <person name="Hall N."/>
            <person name="Watson M."/>
            <person name="Adriaenssens E.M."/>
            <person name="Foster-Nyarko E."/>
            <person name="Jarju S."/>
            <person name="Secka A."/>
            <person name="Antonio M."/>
            <person name="Oren A."/>
            <person name="Chaudhuri R.R."/>
            <person name="La Ragione R."/>
            <person name="Hildebrand F."/>
            <person name="Pallen M.J."/>
        </authorList>
    </citation>
    <scope>NUCLEOTIDE SEQUENCE</scope>
    <source>
        <strain evidence="5">CHK176-22527</strain>
    </source>
</reference>
<dbReference type="Pfam" id="PF12724">
    <property type="entry name" value="Flavodoxin_5"/>
    <property type="match status" value="1"/>
</dbReference>
<dbReference type="PANTHER" id="PTHR43717">
    <property type="entry name" value="ANAEROBIC NITRIC OXIDE REDUCTASE FLAVORUBREDOXIN"/>
    <property type="match status" value="1"/>
</dbReference>
<evidence type="ECO:0000256" key="2">
    <source>
        <dbReference type="ARBA" id="ARBA00007121"/>
    </source>
</evidence>
<dbReference type="GO" id="GO:0016651">
    <property type="term" value="F:oxidoreductase activity, acting on NAD(P)H"/>
    <property type="evidence" value="ECO:0007669"/>
    <property type="project" value="UniProtKB-ARBA"/>
</dbReference>
<dbReference type="SUPFAM" id="SSF57802">
    <property type="entry name" value="Rubredoxin-like"/>
    <property type="match status" value="1"/>
</dbReference>
<reference evidence="5" key="1">
    <citation type="submission" date="2020-10" db="EMBL/GenBank/DDBJ databases">
        <authorList>
            <person name="Gilroy R."/>
        </authorList>
    </citation>
    <scope>NUCLEOTIDE SEQUENCE</scope>
    <source>
        <strain evidence="5">CHK176-22527</strain>
    </source>
</reference>
<dbReference type="InterPro" id="IPR008254">
    <property type="entry name" value="Flavodoxin/NO_synth"/>
</dbReference>
<dbReference type="GO" id="GO:0010181">
    <property type="term" value="F:FMN binding"/>
    <property type="evidence" value="ECO:0007669"/>
    <property type="project" value="InterPro"/>
</dbReference>
<dbReference type="Proteomes" id="UP000824159">
    <property type="component" value="Unassembled WGS sequence"/>
</dbReference>
<dbReference type="SUPFAM" id="SSF52218">
    <property type="entry name" value="Flavoproteins"/>
    <property type="match status" value="1"/>
</dbReference>
<evidence type="ECO:0000313" key="5">
    <source>
        <dbReference type="EMBL" id="HIT98913.1"/>
    </source>
</evidence>
<dbReference type="InterPro" id="IPR016440">
    <property type="entry name" value="Rubredoxin-O_OxRdtase"/>
</dbReference>
<gene>
    <name evidence="5" type="ORF">IAD12_01475</name>
</gene>
<comment type="caution">
    <text evidence="5">The sequence shown here is derived from an EMBL/GenBank/DDBJ whole genome shotgun (WGS) entry which is preliminary data.</text>
</comment>
<comment type="cofactor">
    <cofactor evidence="1">
        <name>Fe(3+)</name>
        <dbReference type="ChEBI" id="CHEBI:29034"/>
    </cofactor>
</comment>
<dbReference type="PIRSF" id="PIRSF005243">
    <property type="entry name" value="ROO"/>
    <property type="match status" value="1"/>
</dbReference>
<dbReference type="InterPro" id="IPR029039">
    <property type="entry name" value="Flavoprotein-like_sf"/>
</dbReference>
<dbReference type="GO" id="GO:0009055">
    <property type="term" value="F:electron transfer activity"/>
    <property type="evidence" value="ECO:0007669"/>
    <property type="project" value="InterPro"/>
</dbReference>
<comment type="similarity">
    <text evidence="2">In the N-terminal section; belongs to the zinc metallo-hydrolase group 3 family.</text>
</comment>
<dbReference type="InterPro" id="IPR001279">
    <property type="entry name" value="Metallo-B-lactamas"/>
</dbReference>
<dbReference type="AlphaFoldDB" id="A0A9D1KUE6"/>
<dbReference type="CDD" id="cd07709">
    <property type="entry name" value="flavodiiron_proteins_MBL-fold"/>
    <property type="match status" value="1"/>
</dbReference>
<dbReference type="Pfam" id="PF19583">
    <property type="entry name" value="ODP"/>
    <property type="match status" value="1"/>
</dbReference>
<dbReference type="PROSITE" id="PS50902">
    <property type="entry name" value="FLAVODOXIN_LIKE"/>
    <property type="match status" value="1"/>
</dbReference>
<feature type="domain" description="Rubredoxin-like" evidence="4">
    <location>
        <begin position="387"/>
        <end position="423"/>
    </location>
</feature>
<evidence type="ECO:0000313" key="6">
    <source>
        <dbReference type="Proteomes" id="UP000824159"/>
    </source>
</evidence>
<dbReference type="Gene3D" id="3.60.15.10">
    <property type="entry name" value="Ribonuclease Z/Hydroxyacylglutathione hydrolase-like"/>
    <property type="match status" value="1"/>
</dbReference>